<keyword evidence="2" id="KW-1185">Reference proteome</keyword>
<dbReference type="EMBL" id="SRYA01000007">
    <property type="protein sequence ID" value="TGY97423.1"/>
    <property type="molecule type" value="Genomic_DNA"/>
</dbReference>
<evidence type="ECO:0000313" key="1">
    <source>
        <dbReference type="EMBL" id="TGY97423.1"/>
    </source>
</evidence>
<sequence>MKNVDVVFHVDEELKMQADSLFADLGMSLSTAFNIFLRQSVREQRMPFVISRNVPNTVTQAAMESAENNEDMYGPYDSVEAMMEALNA</sequence>
<reference evidence="1" key="1">
    <citation type="submission" date="2019-04" db="EMBL/GenBank/DDBJ databases">
        <title>Microbes associate with the intestines of laboratory mice.</title>
        <authorList>
            <person name="Navarre W."/>
            <person name="Wong E."/>
            <person name="Huang K."/>
            <person name="Tropini C."/>
            <person name="Ng K."/>
            <person name="Yu B."/>
        </authorList>
    </citation>
    <scope>NUCLEOTIDE SEQUENCE</scope>
    <source>
        <strain evidence="1">NM01_1-7b</strain>
    </source>
</reference>
<organism evidence="1 2">
    <name type="scientific">Petralouisia muris</name>
    <dbReference type="NCBI Taxonomy" id="3032872"/>
    <lineage>
        <taxon>Bacteria</taxon>
        <taxon>Bacillati</taxon>
        <taxon>Bacillota</taxon>
        <taxon>Clostridia</taxon>
        <taxon>Lachnospirales</taxon>
        <taxon>Lachnospiraceae</taxon>
        <taxon>Petralouisia</taxon>
    </lineage>
</organism>
<dbReference type="Proteomes" id="UP000304953">
    <property type="component" value="Unassembled WGS sequence"/>
</dbReference>
<gene>
    <name evidence="1" type="ORF">E5329_04570</name>
</gene>
<accession>A0AC61S0N2</accession>
<comment type="caution">
    <text evidence="1">The sequence shown here is derived from an EMBL/GenBank/DDBJ whole genome shotgun (WGS) entry which is preliminary data.</text>
</comment>
<name>A0AC61S0N2_9FIRM</name>
<protein>
    <submittedName>
        <fullName evidence="1">Type II toxin-antitoxin system RelB/DinJ family antitoxin</fullName>
    </submittedName>
</protein>
<evidence type="ECO:0000313" key="2">
    <source>
        <dbReference type="Proteomes" id="UP000304953"/>
    </source>
</evidence>
<proteinExistence type="predicted"/>